<comment type="cofactor">
    <cofactor evidence="15">
        <name>[2Fe-2S] cluster</name>
        <dbReference type="ChEBI" id="CHEBI:190135"/>
    </cofactor>
    <text evidence="15">Binds 1 [2Fe-2S] cluster per subunit.</text>
</comment>
<evidence type="ECO:0000256" key="5">
    <source>
        <dbReference type="ARBA" id="ARBA00022630"/>
    </source>
</evidence>
<organism evidence="19 20">
    <name type="scientific">Peribacillus glennii</name>
    <dbReference type="NCBI Taxonomy" id="2303991"/>
    <lineage>
        <taxon>Bacteria</taxon>
        <taxon>Bacillati</taxon>
        <taxon>Bacillota</taxon>
        <taxon>Bacilli</taxon>
        <taxon>Bacillales</taxon>
        <taxon>Bacillaceae</taxon>
        <taxon>Peribacillus</taxon>
    </lineage>
</organism>
<evidence type="ECO:0000256" key="10">
    <source>
        <dbReference type="ARBA" id="ARBA00022982"/>
    </source>
</evidence>
<dbReference type="PRINTS" id="PR00409">
    <property type="entry name" value="PHDIOXRDTASE"/>
</dbReference>
<dbReference type="Gene3D" id="2.10.240.10">
    <property type="entry name" value="Dihydroorotate dehydrogenase, electron transfer subunit"/>
    <property type="match status" value="1"/>
</dbReference>
<dbReference type="GO" id="GO:0009055">
    <property type="term" value="F:electron transfer activity"/>
    <property type="evidence" value="ECO:0007669"/>
    <property type="project" value="UniProtKB-UniRule"/>
</dbReference>
<feature type="binding site" evidence="15 17">
    <location>
        <position position="230"/>
    </location>
    <ligand>
        <name>[2Fe-2S] cluster</name>
        <dbReference type="ChEBI" id="CHEBI:190135"/>
    </ligand>
</feature>
<evidence type="ECO:0000256" key="4">
    <source>
        <dbReference type="ARBA" id="ARBA00022448"/>
    </source>
</evidence>
<keyword evidence="6 15" id="KW-0001">2Fe-2S</keyword>
<name>A0A372LCJ9_9BACI</name>
<keyword evidence="11 15" id="KW-0408">Iron</keyword>
<evidence type="ECO:0000313" key="20">
    <source>
        <dbReference type="Proteomes" id="UP000262939"/>
    </source>
</evidence>
<dbReference type="NCBIfam" id="NF000797">
    <property type="entry name" value="PRK00054.1-2"/>
    <property type="match status" value="1"/>
</dbReference>
<dbReference type="InterPro" id="IPR019480">
    <property type="entry name" value="Dihydroorotate_DH_Fe-S-bd"/>
</dbReference>
<dbReference type="SUPFAM" id="SSF52343">
    <property type="entry name" value="Ferredoxin reductase-like, C-terminal NADP-linked domain"/>
    <property type="match status" value="1"/>
</dbReference>
<dbReference type="FunFam" id="3.40.50.80:FF:000017">
    <property type="entry name" value="Dihydroorotate dehydrogenase B (NAD(+)), electron transfer subunit"/>
    <property type="match status" value="1"/>
</dbReference>
<comment type="pathway">
    <text evidence="1 15">Pyrimidine metabolism; UMP biosynthesis via de novo pathway; orotate from (S)-dihydroorotate (NAD(+) route): step 1/1.</text>
</comment>
<dbReference type="InterPro" id="IPR023455">
    <property type="entry name" value="Dihydroorotate_DHASE_ETsu"/>
</dbReference>
<evidence type="ECO:0000256" key="14">
    <source>
        <dbReference type="ARBA" id="ARBA00082223"/>
    </source>
</evidence>
<dbReference type="GO" id="GO:0046872">
    <property type="term" value="F:metal ion binding"/>
    <property type="evidence" value="ECO:0007669"/>
    <property type="project" value="UniProtKB-KW"/>
</dbReference>
<dbReference type="PIRSF" id="PIRSF006816">
    <property type="entry name" value="Cyc3_hyd_g"/>
    <property type="match status" value="1"/>
</dbReference>
<dbReference type="Pfam" id="PF00175">
    <property type="entry name" value="NAD_binding_1"/>
    <property type="match status" value="1"/>
</dbReference>
<dbReference type="InterPro" id="IPR012165">
    <property type="entry name" value="Cyt_c3_hydrogenase_gsu"/>
</dbReference>
<feature type="binding site" evidence="15 17">
    <location>
        <position position="247"/>
    </location>
    <ligand>
        <name>[2Fe-2S] cluster</name>
        <dbReference type="ChEBI" id="CHEBI:190135"/>
    </ligand>
</feature>
<evidence type="ECO:0000256" key="8">
    <source>
        <dbReference type="ARBA" id="ARBA00022827"/>
    </source>
</evidence>
<keyword evidence="10 15" id="KW-0249">Electron transport</keyword>
<dbReference type="Gene3D" id="3.40.50.80">
    <property type="entry name" value="Nucleotide-binding domain of ferredoxin-NADP reductase (FNR) module"/>
    <property type="match status" value="1"/>
</dbReference>
<dbReference type="SUPFAM" id="SSF63380">
    <property type="entry name" value="Riboflavin synthase domain-like"/>
    <property type="match status" value="1"/>
</dbReference>
<evidence type="ECO:0000256" key="7">
    <source>
        <dbReference type="ARBA" id="ARBA00022723"/>
    </source>
</evidence>
<dbReference type="GO" id="GO:0050660">
    <property type="term" value="F:flavin adenine dinucleotide binding"/>
    <property type="evidence" value="ECO:0007669"/>
    <property type="project" value="InterPro"/>
</dbReference>
<feature type="domain" description="FAD-binding FR-type" evidence="18">
    <location>
        <begin position="2"/>
        <end position="102"/>
    </location>
</feature>
<evidence type="ECO:0000313" key="19">
    <source>
        <dbReference type="EMBL" id="RFU63343.1"/>
    </source>
</evidence>
<comment type="function">
    <text evidence="15">Responsible for channeling the electrons from the oxidation of dihydroorotate from the FMN redox center in the PyrD type B subunit to the ultimate electron acceptor NAD(+).</text>
</comment>
<dbReference type="NCBIfam" id="NF000799">
    <property type="entry name" value="PRK00054.1-4"/>
    <property type="match status" value="1"/>
</dbReference>
<comment type="similarity">
    <text evidence="2 15">Belongs to the PyrK family.</text>
</comment>
<dbReference type="PANTHER" id="PTHR43513:SF3">
    <property type="entry name" value="DIHYDROOROTATE DEHYDROGENASE B (NAD(+)), ELECTRON TRANSFER SUBUNIT-RELATED"/>
    <property type="match status" value="1"/>
</dbReference>
<feature type="binding site" evidence="15 17">
    <location>
        <position position="227"/>
    </location>
    <ligand>
        <name>[2Fe-2S] cluster</name>
        <dbReference type="ChEBI" id="CHEBI:190135"/>
    </ligand>
</feature>
<dbReference type="RefSeq" id="WP_117322711.1">
    <property type="nucleotide sequence ID" value="NZ_QVTD01000006.1"/>
</dbReference>
<comment type="cofactor">
    <cofactor evidence="17">
        <name>[2Fe-2S] cluster</name>
        <dbReference type="ChEBI" id="CHEBI:190135"/>
    </cofactor>
    <text evidence="17">Binds 1 [2Fe-2S] cluster per subunit.</text>
</comment>
<evidence type="ECO:0000256" key="9">
    <source>
        <dbReference type="ARBA" id="ARBA00022975"/>
    </source>
</evidence>
<evidence type="ECO:0000256" key="1">
    <source>
        <dbReference type="ARBA" id="ARBA00004715"/>
    </source>
</evidence>
<dbReference type="CDD" id="cd06218">
    <property type="entry name" value="DHOD_e_trans"/>
    <property type="match status" value="1"/>
</dbReference>
<dbReference type="Gene3D" id="2.40.30.10">
    <property type="entry name" value="Translation factors"/>
    <property type="match status" value="1"/>
</dbReference>
<keyword evidence="5 15" id="KW-0285">Flavoprotein</keyword>
<dbReference type="EMBL" id="QVTD01000006">
    <property type="protein sequence ID" value="RFU63343.1"/>
    <property type="molecule type" value="Genomic_DNA"/>
</dbReference>
<evidence type="ECO:0000256" key="12">
    <source>
        <dbReference type="ARBA" id="ARBA00023014"/>
    </source>
</evidence>
<dbReference type="GO" id="GO:0051537">
    <property type="term" value="F:2 iron, 2 sulfur cluster binding"/>
    <property type="evidence" value="ECO:0007669"/>
    <property type="project" value="UniProtKB-KW"/>
</dbReference>
<reference evidence="19 20" key="1">
    <citation type="submission" date="2018-08" db="EMBL/GenBank/DDBJ databases">
        <title>Bacillus chawlae sp. nov., Bacillus glennii sp. nov., and Bacillus saganii sp. nov. Isolated from the Vehicle Assembly Building at Kennedy Space Center where the Viking Spacecraft were Assembled.</title>
        <authorList>
            <person name="Seuylemezian A."/>
            <person name="Vaishampayan P."/>
        </authorList>
    </citation>
    <scope>NUCLEOTIDE SEQUENCE [LARGE SCALE GENOMIC DNA]</scope>
    <source>
        <strain evidence="19 20">V44-8</strain>
    </source>
</reference>
<evidence type="ECO:0000256" key="16">
    <source>
        <dbReference type="PIRSR" id="PIRSR006816-1"/>
    </source>
</evidence>
<dbReference type="InterPro" id="IPR001433">
    <property type="entry name" value="OxRdtase_FAD/NAD-bd"/>
</dbReference>
<dbReference type="FunFam" id="2.10.240.10:FF:000001">
    <property type="entry name" value="Dihydroorotate dehydrogenase B (NAD(+)), electron transfer subunit"/>
    <property type="match status" value="1"/>
</dbReference>
<dbReference type="UniPathway" id="UPA00070">
    <property type="reaction ID" value="UER00945"/>
</dbReference>
<dbReference type="InterPro" id="IPR050353">
    <property type="entry name" value="PyrK_electron_transfer"/>
</dbReference>
<comment type="cofactor">
    <cofactor evidence="15 16">
        <name>FAD</name>
        <dbReference type="ChEBI" id="CHEBI:57692"/>
    </cofactor>
    <text evidence="15 16">Binds 1 FAD per subunit.</text>
</comment>
<dbReference type="HAMAP" id="MF_01211">
    <property type="entry name" value="DHODB_Fe_S_bind"/>
    <property type="match status" value="1"/>
</dbReference>
<dbReference type="Pfam" id="PF10418">
    <property type="entry name" value="DHODB_Fe-S_bind"/>
    <property type="match status" value="1"/>
</dbReference>
<dbReference type="PANTHER" id="PTHR43513">
    <property type="entry name" value="DIHYDROOROTATE DEHYDROGENASE B (NAD(+)), ELECTRON TRANSFER SUBUNIT"/>
    <property type="match status" value="1"/>
</dbReference>
<gene>
    <name evidence="15" type="primary">pyrK</name>
    <name evidence="19" type="ORF">D0466_11415</name>
</gene>
<evidence type="ECO:0000256" key="17">
    <source>
        <dbReference type="PIRSR" id="PIRSR006816-2"/>
    </source>
</evidence>
<proteinExistence type="inferred from homology"/>
<evidence type="ECO:0000256" key="3">
    <source>
        <dbReference type="ARBA" id="ARBA00011669"/>
    </source>
</evidence>
<evidence type="ECO:0000256" key="11">
    <source>
        <dbReference type="ARBA" id="ARBA00023004"/>
    </source>
</evidence>
<keyword evidence="9 15" id="KW-0665">Pyrimidine biosynthesis</keyword>
<comment type="subunit">
    <text evidence="3 15">Heterotetramer of 2 PyrK and 2 PyrD type B subunits.</text>
</comment>
<evidence type="ECO:0000256" key="2">
    <source>
        <dbReference type="ARBA" id="ARBA00006422"/>
    </source>
</evidence>
<keyword evidence="20" id="KW-1185">Reference proteome</keyword>
<feature type="binding site" evidence="15 16">
    <location>
        <begin position="70"/>
        <end position="72"/>
    </location>
    <ligand>
        <name>FAD</name>
        <dbReference type="ChEBI" id="CHEBI:57692"/>
    </ligand>
</feature>
<evidence type="ECO:0000256" key="13">
    <source>
        <dbReference type="ARBA" id="ARBA00069792"/>
    </source>
</evidence>
<dbReference type="AlphaFoldDB" id="A0A372LCJ9"/>
<keyword evidence="4 15" id="KW-0813">Transport</keyword>
<keyword evidence="12 15" id="KW-0411">Iron-sulfur</keyword>
<dbReference type="InterPro" id="IPR017927">
    <property type="entry name" value="FAD-bd_FR_type"/>
</dbReference>
<dbReference type="GO" id="GO:0016491">
    <property type="term" value="F:oxidoreductase activity"/>
    <property type="evidence" value="ECO:0007669"/>
    <property type="project" value="InterPro"/>
</dbReference>
<evidence type="ECO:0000256" key="6">
    <source>
        <dbReference type="ARBA" id="ARBA00022714"/>
    </source>
</evidence>
<feature type="binding site" evidence="15 17">
    <location>
        <position position="222"/>
    </location>
    <ligand>
        <name>[2Fe-2S] cluster</name>
        <dbReference type="ChEBI" id="CHEBI:190135"/>
    </ligand>
</feature>
<dbReference type="InterPro" id="IPR037117">
    <property type="entry name" value="Dihydroorotate_DH_ele_sf"/>
</dbReference>
<sequence length="260" mass="28295">MIKNENMRVISQRKIAKTIYELTLEGELVSEMHQPGQFVHVKAGSGFDPLLRRPISISSIMAEEKQFKMIYRAEGRGTQLLSQKNNGESVDVLGPLGNGFPVEAAYGNGGRVLLVGGGIGVPPLFELSKRLSAKGCSVIHVLGFQSKDNVFYEEEFSRLGETYVVTADGSYGGAGFVTDMIKRLEEDFPVIYACGPTLMLRALEAEYGHKKLYLSLEERMGCGIGACFACVCHSAADPDGHSYKKVCSDGPVFRAGEVIL</sequence>
<evidence type="ECO:0000256" key="15">
    <source>
        <dbReference type="HAMAP-Rule" id="MF_01211"/>
    </source>
</evidence>
<feature type="binding site" evidence="15 16">
    <location>
        <begin position="77"/>
        <end position="78"/>
    </location>
    <ligand>
        <name>FAD</name>
        <dbReference type="ChEBI" id="CHEBI:57692"/>
    </ligand>
</feature>
<keyword evidence="8 15" id="KW-0274">FAD</keyword>
<dbReference type="OrthoDB" id="9778346at2"/>
<keyword evidence="7 15" id="KW-0479">Metal-binding</keyword>
<evidence type="ECO:0000259" key="18">
    <source>
        <dbReference type="PROSITE" id="PS51384"/>
    </source>
</evidence>
<comment type="caution">
    <text evidence="19">The sequence shown here is derived from an EMBL/GenBank/DDBJ whole genome shotgun (WGS) entry which is preliminary data.</text>
</comment>
<protein>
    <recommendedName>
        <fullName evidence="13 15">Dihydroorotate dehydrogenase B (NAD(+)), electron transfer subunit</fullName>
    </recommendedName>
    <alternativeName>
        <fullName evidence="14 15">Dihydroorotate oxidase B, electron transfer subunit</fullName>
    </alternativeName>
</protein>
<dbReference type="Proteomes" id="UP000262939">
    <property type="component" value="Unassembled WGS sequence"/>
</dbReference>
<dbReference type="PROSITE" id="PS51384">
    <property type="entry name" value="FAD_FR"/>
    <property type="match status" value="1"/>
</dbReference>
<feature type="binding site" evidence="15 16">
    <location>
        <begin position="53"/>
        <end position="56"/>
    </location>
    <ligand>
        <name>FAD</name>
        <dbReference type="ChEBI" id="CHEBI:57692"/>
    </ligand>
</feature>
<dbReference type="InterPro" id="IPR017938">
    <property type="entry name" value="Riboflavin_synthase-like_b-brl"/>
</dbReference>
<dbReference type="GO" id="GO:0044205">
    <property type="term" value="P:'de novo' UMP biosynthetic process"/>
    <property type="evidence" value="ECO:0007669"/>
    <property type="project" value="UniProtKB-UniRule"/>
</dbReference>
<dbReference type="InterPro" id="IPR039261">
    <property type="entry name" value="FNR_nucleotide-bd"/>
</dbReference>
<accession>A0A372LCJ9</accession>